<dbReference type="InterPro" id="IPR050733">
    <property type="entry name" value="Vitellogenin/Apolipophorin"/>
</dbReference>
<keyword evidence="3" id="KW-1015">Disulfide bond</keyword>
<proteinExistence type="predicted"/>
<evidence type="ECO:0000256" key="4">
    <source>
        <dbReference type="ARBA" id="ARBA00023180"/>
    </source>
</evidence>
<dbReference type="InterPro" id="IPR001747">
    <property type="entry name" value="Vitellogenin_N"/>
</dbReference>
<feature type="chain" id="PRO_5042841129" description="Vitellogenin" evidence="7">
    <location>
        <begin position="16"/>
        <end position="1715"/>
    </location>
</feature>
<keyword evidence="2" id="KW-0758">Storage protein</keyword>
<feature type="domain" description="VWFD" evidence="9">
    <location>
        <begin position="1444"/>
        <end position="1607"/>
    </location>
</feature>
<gene>
    <name evidence="10" type="ORF">SK128_010602</name>
</gene>
<feature type="domain" description="Vitellogenin" evidence="8">
    <location>
        <begin position="16"/>
        <end position="775"/>
    </location>
</feature>
<dbReference type="Gene3D" id="1.25.10.20">
    <property type="entry name" value="Vitellinogen, superhelical"/>
    <property type="match status" value="1"/>
</dbReference>
<feature type="signal peptide" evidence="7">
    <location>
        <begin position="1"/>
        <end position="15"/>
    </location>
</feature>
<dbReference type="InterPro" id="IPR001846">
    <property type="entry name" value="VWF_type-D"/>
</dbReference>
<evidence type="ECO:0000259" key="8">
    <source>
        <dbReference type="PROSITE" id="PS51211"/>
    </source>
</evidence>
<dbReference type="GO" id="GO:0005319">
    <property type="term" value="F:lipid transporter activity"/>
    <property type="evidence" value="ECO:0007669"/>
    <property type="project" value="InterPro"/>
</dbReference>
<keyword evidence="4" id="KW-0325">Glycoprotein</keyword>
<dbReference type="PROSITE" id="PS51233">
    <property type="entry name" value="VWFD"/>
    <property type="match status" value="1"/>
</dbReference>
<dbReference type="Pfam" id="PF01347">
    <property type="entry name" value="Vitellogenin_N"/>
    <property type="match status" value="1"/>
</dbReference>
<evidence type="ECO:0000256" key="3">
    <source>
        <dbReference type="ARBA" id="ARBA00023157"/>
    </source>
</evidence>
<organism evidence="10 11">
    <name type="scientific">Halocaridina rubra</name>
    <name type="common">Hawaiian red shrimp</name>
    <dbReference type="NCBI Taxonomy" id="373956"/>
    <lineage>
        <taxon>Eukaryota</taxon>
        <taxon>Metazoa</taxon>
        <taxon>Ecdysozoa</taxon>
        <taxon>Arthropoda</taxon>
        <taxon>Crustacea</taxon>
        <taxon>Multicrustacea</taxon>
        <taxon>Malacostraca</taxon>
        <taxon>Eumalacostraca</taxon>
        <taxon>Eucarida</taxon>
        <taxon>Decapoda</taxon>
        <taxon>Pleocyemata</taxon>
        <taxon>Caridea</taxon>
        <taxon>Atyoidea</taxon>
        <taxon>Atyidae</taxon>
        <taxon>Halocaridina</taxon>
    </lineage>
</organism>
<dbReference type="SMART" id="SM00216">
    <property type="entry name" value="VWD"/>
    <property type="match status" value="1"/>
</dbReference>
<evidence type="ECO:0000313" key="11">
    <source>
        <dbReference type="Proteomes" id="UP001381693"/>
    </source>
</evidence>
<dbReference type="PANTHER" id="PTHR23345">
    <property type="entry name" value="VITELLOGENIN-RELATED"/>
    <property type="match status" value="1"/>
</dbReference>
<sequence>MKAVVLLSLLGACTGFQPGLEYQYRYNGRVASGITDLRPQFSAAGIRADVTVQVTEDYSGIVQFSNVEVGDFHGEFNCDIRAPLPIDYHRLEEGVQLLEQPFRVTVNSSKVIEFLEVPKEPAWITNIRKAVVNIFRIFPFGKRDEEATDSLYVPNFSAREETIVGRCTNWYNVAKLSEVDADRANYEREQAMEIDVQRYEATSGSLTSKGSKGAKGAKGHHGNAKGAAKGRGGAKGKGTKTSQSQFPSRLTAGAPHIDDTLWSVVRVTALESCENVIKMTAHINVNAKKLFSRSSIGTYLIRGGATDSRIERAVVEGSITVFTQEDLKEHYDTFTNQTVELIMVRPIQEEISITYEAQQYKSWYFEADHDVVALQTEGVQPTLEQALTGTDLTSELLSEIKTIINSEIQKLSDRMPRNPTYMKSLVEDMSHVVDALSVLNEQQIEEIYLQFTTENQLTKVFILKQAMIAAGTQPALSFLLKKMTDQAFRFEDDETVSNLFNQVPNSIKSPKLIPLLMQVVMQMTWDHREQDDKSVALIKFSQLVAKMCLNEFRSSEYWDSSCQEDHACDTNAILTTFIPYLQTELDNDESPLWQRLIYLQSLSSLGTPLTIQILKPYILGVKETHLAFRKNAIWSLGSANTHRTAKPQIFQILMPVFWNKAEHHEIRSIAFLVMATWSDSISWWQEMAAASWHESSSKVANFISTTIRTTAHMEAGGELARIAKQVEHLTKPASPVSITHSLNYYLLEYLYSGEHGHPLIFAWLSNTESIIPAEIYLRLRIASFLGYTHDLKTSLQQFGFDQILVKLLSTVLITQKKKVDQDAVEIVMDMFNELQDSVEFSAGVLPPTEKEIFLKVQRVFKLIMTIPDDVIQRLDFASILVHRPRIVNIPHYQRYVDAFFAIPNDLGLPFIAKHTAQHAWWLLTELTAGQSPTPYGAKGSTSVTFDASRMFTAEARTLVPWSSKFAIGTGSEHLISILLPFKINHLIDFRNYEFQMTFEPISSDKVYLVDAHNMPFTAQYGSFPTIVHHEQKERHMITKYEECPCSCKKQILPSLAGLWLEAEWQGDTMKPFNFRGFYKGEFSLFTPNLMGWEYHILYDPEQSTTKSVTTTLTYVSTNKKTSFEEVGAELQSFGQETQSQGGFDYSHYSQFSQSASSDYQDFNDLDAIVQEQNPTRQRIARLQEQVLPATGGHVRSVSIDFNLQGTTNREYEGVLTWATGYTSSTRTTKVQLTWLKHIPRGTIGEPHATCLNAQFTKPRLMPLMTTEETLNTNFHTVVKMDVHDGTNCDDQPVMEMEGSMDISQAQLYMLREKMTSENCSAEPDFLPIDLITSPIYDHIHLKTHWTEHLPVVLRNLSYHIEDLLRGVAFPNVFYDYTVANEDHTIEIDATKCVQSQKWNVHVTEPHEKFILEEYEATKLFDMIASPGSPSEIFFYNFFNGREHNVCVLDQDKIITLDGLVIPFQPDECWTVMVVDAMGQGYGSLNARLVEGEWEAQIMFPREGLLMELTKTQLKVNGEDYNADDDRYHVDFVHDGIIVTFPFLTGAILKVSDKVYFAEEQLFRSMIKGVCGNFNGERDDEMVGPRGCTYTDPELFVKSWSAPGSGCRGFSYQAKKRPVEAYQDVCVHDTYVPTGVAHPFTMTNCVEWEYKVRIDGVQMCRALVPTPRCKEGCKPSFTSSEPIMYDCQARERHGQSIQECSFRSYVTSFPGNCVPN</sequence>
<dbReference type="SMART" id="SM00638">
    <property type="entry name" value="LPD_N"/>
    <property type="match status" value="1"/>
</dbReference>
<dbReference type="Gene3D" id="2.30.230.10">
    <property type="entry name" value="Lipovitellin, beta-sheet shell regions, chain A"/>
    <property type="match status" value="1"/>
</dbReference>
<dbReference type="SUPFAM" id="SSF48431">
    <property type="entry name" value="Lipovitellin-phosvitin complex, superhelical domain"/>
    <property type="match status" value="1"/>
</dbReference>
<comment type="caution">
    <text evidence="10">The sequence shown here is derived from an EMBL/GenBank/DDBJ whole genome shotgun (WGS) entry which is preliminary data.</text>
</comment>
<keyword evidence="1 7" id="KW-0732">Signal</keyword>
<evidence type="ECO:0000256" key="2">
    <source>
        <dbReference type="ARBA" id="ARBA00022761"/>
    </source>
</evidence>
<protein>
    <recommendedName>
        <fullName evidence="12">Vitellogenin</fullName>
    </recommendedName>
</protein>
<evidence type="ECO:0000256" key="7">
    <source>
        <dbReference type="SAM" id="SignalP"/>
    </source>
</evidence>
<dbReference type="Proteomes" id="UP001381693">
    <property type="component" value="Unassembled WGS sequence"/>
</dbReference>
<feature type="region of interest" description="Disordered" evidence="6">
    <location>
        <begin position="203"/>
        <end position="252"/>
    </location>
</feature>
<name>A0AAN9AFU8_HALRR</name>
<accession>A0AAN9AFU8</accession>
<evidence type="ECO:0000259" key="9">
    <source>
        <dbReference type="PROSITE" id="PS51233"/>
    </source>
</evidence>
<evidence type="ECO:0000256" key="5">
    <source>
        <dbReference type="PROSITE-ProRule" id="PRU00557"/>
    </source>
</evidence>
<dbReference type="SUPFAM" id="SSF56968">
    <property type="entry name" value="Lipovitellin-phosvitin complex, beta-sheet shell regions"/>
    <property type="match status" value="1"/>
</dbReference>
<evidence type="ECO:0008006" key="12">
    <source>
        <dbReference type="Google" id="ProtNLM"/>
    </source>
</evidence>
<comment type="caution">
    <text evidence="5">Lacks conserved residue(s) required for the propagation of feature annotation.</text>
</comment>
<dbReference type="InterPro" id="IPR015816">
    <property type="entry name" value="Vitellinogen_b-sht_N"/>
</dbReference>
<keyword evidence="11" id="KW-1185">Reference proteome</keyword>
<reference evidence="10 11" key="1">
    <citation type="submission" date="2023-11" db="EMBL/GenBank/DDBJ databases">
        <title>Halocaridina rubra genome assembly.</title>
        <authorList>
            <person name="Smith C."/>
        </authorList>
    </citation>
    <scope>NUCLEOTIDE SEQUENCE [LARGE SCALE GENOMIC DNA]</scope>
    <source>
        <strain evidence="10">EP-1</strain>
        <tissue evidence="10">Whole</tissue>
    </source>
</reference>
<dbReference type="PANTHER" id="PTHR23345:SF15">
    <property type="entry name" value="VITELLOGENIN 1-RELATED"/>
    <property type="match status" value="1"/>
</dbReference>
<dbReference type="PROSITE" id="PS51211">
    <property type="entry name" value="VITELLOGENIN"/>
    <property type="match status" value="1"/>
</dbReference>
<evidence type="ECO:0000256" key="1">
    <source>
        <dbReference type="ARBA" id="ARBA00022729"/>
    </source>
</evidence>
<dbReference type="InterPro" id="IPR011030">
    <property type="entry name" value="Lipovitellin_superhlx_dom"/>
</dbReference>
<evidence type="ECO:0000313" key="10">
    <source>
        <dbReference type="EMBL" id="KAK7084862.1"/>
    </source>
</evidence>
<evidence type="ECO:0000256" key="6">
    <source>
        <dbReference type="SAM" id="MobiDB-lite"/>
    </source>
</evidence>
<dbReference type="InterPro" id="IPR015819">
    <property type="entry name" value="Lipid_transp_b-sht_shell"/>
</dbReference>
<dbReference type="EMBL" id="JAXCGZ010001961">
    <property type="protein sequence ID" value="KAK7084862.1"/>
    <property type="molecule type" value="Genomic_DNA"/>
</dbReference>